<reference evidence="11" key="1">
    <citation type="journal article" date="2015" name="Nat. Genet.">
        <title>The pineapple genome and the evolution of CAM photosynthesis.</title>
        <authorList>
            <person name="Ming R."/>
            <person name="VanBuren R."/>
            <person name="Wai C.M."/>
            <person name="Tang H."/>
            <person name="Schatz M.C."/>
            <person name="Bowers J.E."/>
            <person name="Lyons E."/>
            <person name="Wang M.L."/>
            <person name="Chen J."/>
            <person name="Biggers E."/>
            <person name="Zhang J."/>
            <person name="Huang L."/>
            <person name="Zhang L."/>
            <person name="Miao W."/>
            <person name="Zhang J."/>
            <person name="Ye Z."/>
            <person name="Miao C."/>
            <person name="Lin Z."/>
            <person name="Wang H."/>
            <person name="Zhou H."/>
            <person name="Yim W.C."/>
            <person name="Priest H.D."/>
            <person name="Zheng C."/>
            <person name="Woodhouse M."/>
            <person name="Edger P.P."/>
            <person name="Guyot R."/>
            <person name="Guo H.B."/>
            <person name="Guo H."/>
            <person name="Zheng G."/>
            <person name="Singh R."/>
            <person name="Sharma A."/>
            <person name="Min X."/>
            <person name="Zheng Y."/>
            <person name="Lee H."/>
            <person name="Gurtowski J."/>
            <person name="Sedlazeck F.J."/>
            <person name="Harkess A."/>
            <person name="McKain M.R."/>
            <person name="Liao Z."/>
            <person name="Fang J."/>
            <person name="Liu J."/>
            <person name="Zhang X."/>
            <person name="Zhang Q."/>
            <person name="Hu W."/>
            <person name="Qin Y."/>
            <person name="Wang K."/>
            <person name="Chen L.Y."/>
            <person name="Shirley N."/>
            <person name="Lin Y.R."/>
            <person name="Liu L.Y."/>
            <person name="Hernandez A.G."/>
            <person name="Wright C.L."/>
            <person name="Bulone V."/>
            <person name="Tuskan G.A."/>
            <person name="Heath K."/>
            <person name="Zee F."/>
            <person name="Moore P.H."/>
            <person name="Sunkar R."/>
            <person name="Leebens-Mack J.H."/>
            <person name="Mockler T."/>
            <person name="Bennetzen J.L."/>
            <person name="Freeling M."/>
            <person name="Sankoff D."/>
            <person name="Paterson A.H."/>
            <person name="Zhu X."/>
            <person name="Yang X."/>
            <person name="Smith J.A."/>
            <person name="Cushman J.C."/>
            <person name="Paull R.E."/>
            <person name="Yu Q."/>
        </authorList>
    </citation>
    <scope>NUCLEOTIDE SEQUENCE [LARGE SCALE GENOMIC DNA]</scope>
    <source>
        <strain evidence="11">cv. F153</strain>
    </source>
</reference>
<keyword evidence="6" id="KW-0539">Nucleus</keyword>
<dbReference type="InterPro" id="IPR008984">
    <property type="entry name" value="SMAD_FHA_dom_sf"/>
</dbReference>
<feature type="domain" description="FHA" evidence="10">
    <location>
        <begin position="25"/>
        <end position="84"/>
    </location>
</feature>
<evidence type="ECO:0000256" key="9">
    <source>
        <dbReference type="SAM" id="MobiDB-lite"/>
    </source>
</evidence>
<dbReference type="GO" id="GO:0003684">
    <property type="term" value="F:damaged DNA binding"/>
    <property type="evidence" value="ECO:0007669"/>
    <property type="project" value="TreeGrafter"/>
</dbReference>
<evidence type="ECO:0000256" key="5">
    <source>
        <dbReference type="ARBA" id="ARBA00023204"/>
    </source>
</evidence>
<dbReference type="Proteomes" id="UP000515123">
    <property type="component" value="Linkage group 8"/>
</dbReference>
<reference evidence="12" key="2">
    <citation type="submission" date="2025-08" db="UniProtKB">
        <authorList>
            <consortium name="RefSeq"/>
        </authorList>
    </citation>
    <scope>IDENTIFICATION</scope>
    <source>
        <tissue evidence="12">Leaf</tissue>
    </source>
</reference>
<dbReference type="CDD" id="cd22667">
    <property type="entry name" value="FHA_NBN"/>
    <property type="match status" value="1"/>
</dbReference>
<name>A0A6P5FK76_ANACO</name>
<evidence type="ECO:0000256" key="1">
    <source>
        <dbReference type="ARBA" id="ARBA00004123"/>
    </source>
</evidence>
<dbReference type="InterPro" id="IPR000253">
    <property type="entry name" value="FHA_dom"/>
</dbReference>
<keyword evidence="7" id="KW-0131">Cell cycle</keyword>
<dbReference type="SMART" id="SM00240">
    <property type="entry name" value="FHA"/>
    <property type="match status" value="1"/>
</dbReference>
<dbReference type="InterPro" id="IPR036420">
    <property type="entry name" value="BRCT_dom_sf"/>
</dbReference>
<keyword evidence="5" id="KW-0234">DNA repair</keyword>
<feature type="compositionally biased region" description="Basic and acidic residues" evidence="9">
    <location>
        <begin position="482"/>
        <end position="503"/>
    </location>
</feature>
<dbReference type="FunFam" id="2.60.200.20:FF:000017">
    <property type="entry name" value="Nibrin"/>
    <property type="match status" value="1"/>
</dbReference>
<comment type="similarity">
    <text evidence="8">Belongs to the Nibrin family.</text>
</comment>
<proteinExistence type="inferred from homology"/>
<dbReference type="PROSITE" id="PS50006">
    <property type="entry name" value="FHA_DOMAIN"/>
    <property type="match status" value="1"/>
</dbReference>
<evidence type="ECO:0000256" key="6">
    <source>
        <dbReference type="ARBA" id="ARBA00023242"/>
    </source>
</evidence>
<evidence type="ECO:0000256" key="4">
    <source>
        <dbReference type="ARBA" id="ARBA00022763"/>
    </source>
</evidence>
<evidence type="ECO:0000256" key="7">
    <source>
        <dbReference type="ARBA" id="ARBA00023306"/>
    </source>
</evidence>
<keyword evidence="3" id="KW-0158">Chromosome</keyword>
<evidence type="ECO:0000313" key="12">
    <source>
        <dbReference type="RefSeq" id="XP_020093843.1"/>
    </source>
</evidence>
<dbReference type="RefSeq" id="XP_020093843.1">
    <property type="nucleotide sequence ID" value="XM_020238254.1"/>
</dbReference>
<dbReference type="GO" id="GO:0007095">
    <property type="term" value="P:mitotic G2 DNA damage checkpoint signaling"/>
    <property type="evidence" value="ECO:0007669"/>
    <property type="project" value="InterPro"/>
</dbReference>
<comment type="subcellular location">
    <subcellularLocation>
        <location evidence="2">Chromosome</location>
    </subcellularLocation>
    <subcellularLocation>
        <location evidence="1">Nucleus</location>
    </subcellularLocation>
</comment>
<evidence type="ECO:0000256" key="3">
    <source>
        <dbReference type="ARBA" id="ARBA00022454"/>
    </source>
</evidence>
<dbReference type="OrthoDB" id="552194at2759"/>
<dbReference type="PANTHER" id="PTHR12162:SF0">
    <property type="entry name" value="NIBRIN"/>
    <property type="match status" value="1"/>
</dbReference>
<dbReference type="InterPro" id="IPR040227">
    <property type="entry name" value="Nibrin-rel"/>
</dbReference>
<dbReference type="SUPFAM" id="SSF52113">
    <property type="entry name" value="BRCT domain"/>
    <property type="match status" value="1"/>
</dbReference>
<evidence type="ECO:0000313" key="11">
    <source>
        <dbReference type="Proteomes" id="UP000515123"/>
    </source>
</evidence>
<feature type="region of interest" description="Disordered" evidence="9">
    <location>
        <begin position="479"/>
        <end position="503"/>
    </location>
</feature>
<gene>
    <name evidence="12" type="primary">LOC109713942</name>
</gene>
<sequence>MVWCLIPIDSLRGAQRYYIFSAGTYKVGRKDCDVIVQTDTSISRVHAEIVVEKMVSRDPSHTVSADFPSHVYIVDRSKYGTSINKESGNDGSRINKDQQVVLKDGDSVTFGTGTATFRFSFIPLITFVQKFVRIDPSLQAIMSSIGVYTTRKWSDECTHVLVDESSPLTPELIEAVLTKKQIVSGDWFKVLAEQNIRTEMPSCASYVPNLTLDGTAVKAVEANLRESCLVGYTFILGSSRKYKFGEKLHSLLELAGAKFLQVDEYCSNSQTSAGGENNQIVLVVPAKSITEFDHSRELSSLSKVTDLKLIAAILSGHLDSAVIEPPAFIVSSSHSTDETVVADSDVEIDTATSDQAAVAVKSQNEIKPKCDEKCSKEILKDEGDATKLEGENNANLSADSDKVLKPRDEDARIIERRDKGDDSIADRHENCDILFSQDLIVRTIQMPAPVRSTETEVNFKRFRKRETVSGNSFRDLIPFSKDPYKESDDESNKSIEYMREEKKRKQMEAVAEDLFNNEKARKRAGAGTSIHSLLASR</sequence>
<dbReference type="SUPFAM" id="SSF49879">
    <property type="entry name" value="SMAD/FHA domain"/>
    <property type="match status" value="1"/>
</dbReference>
<dbReference type="Gene3D" id="3.40.50.10190">
    <property type="entry name" value="BRCT domain"/>
    <property type="match status" value="1"/>
</dbReference>
<dbReference type="Pfam" id="PF00498">
    <property type="entry name" value="FHA"/>
    <property type="match status" value="1"/>
</dbReference>
<keyword evidence="11" id="KW-1185">Reference proteome</keyword>
<organism evidence="11 12">
    <name type="scientific">Ananas comosus</name>
    <name type="common">Pineapple</name>
    <name type="synonym">Ananas ananas</name>
    <dbReference type="NCBI Taxonomy" id="4615"/>
    <lineage>
        <taxon>Eukaryota</taxon>
        <taxon>Viridiplantae</taxon>
        <taxon>Streptophyta</taxon>
        <taxon>Embryophyta</taxon>
        <taxon>Tracheophyta</taxon>
        <taxon>Spermatophyta</taxon>
        <taxon>Magnoliopsida</taxon>
        <taxon>Liliopsida</taxon>
        <taxon>Poales</taxon>
        <taxon>Bromeliaceae</taxon>
        <taxon>Bromelioideae</taxon>
        <taxon>Ananas</taxon>
    </lineage>
</organism>
<keyword evidence="4" id="KW-0227">DNA damage</keyword>
<evidence type="ECO:0000256" key="8">
    <source>
        <dbReference type="ARBA" id="ARBA00044757"/>
    </source>
</evidence>
<dbReference type="GO" id="GO:0000724">
    <property type="term" value="P:double-strand break repair via homologous recombination"/>
    <property type="evidence" value="ECO:0007669"/>
    <property type="project" value="TreeGrafter"/>
</dbReference>
<dbReference type="Gene3D" id="2.60.200.20">
    <property type="match status" value="1"/>
</dbReference>
<protein>
    <submittedName>
        <fullName evidence="12">Nijmegen breakage syndrome 1 protein</fullName>
    </submittedName>
</protein>
<dbReference type="GO" id="GO:0005694">
    <property type="term" value="C:chromosome"/>
    <property type="evidence" value="ECO:0007669"/>
    <property type="project" value="UniProtKB-SubCell"/>
</dbReference>
<dbReference type="GeneID" id="109713942"/>
<evidence type="ECO:0000256" key="2">
    <source>
        <dbReference type="ARBA" id="ARBA00004286"/>
    </source>
</evidence>
<dbReference type="AlphaFoldDB" id="A0A6P5FK76"/>
<accession>A0A6P5FK76</accession>
<dbReference type="GO" id="GO:0030870">
    <property type="term" value="C:Mre11 complex"/>
    <property type="evidence" value="ECO:0007669"/>
    <property type="project" value="InterPro"/>
</dbReference>
<evidence type="ECO:0000259" key="10">
    <source>
        <dbReference type="PROSITE" id="PS50006"/>
    </source>
</evidence>
<feature type="region of interest" description="Disordered" evidence="9">
    <location>
        <begin position="517"/>
        <end position="537"/>
    </location>
</feature>
<dbReference type="PANTHER" id="PTHR12162">
    <property type="entry name" value="NIBRIN-RELATED"/>
    <property type="match status" value="1"/>
</dbReference>